<gene>
    <name evidence="9" type="primary">murD</name>
    <name evidence="13" type="ORF">dsat_2495</name>
</gene>
<keyword evidence="3 9" id="KW-0963">Cytoplasm</keyword>
<dbReference type="AlphaFoldDB" id="S7TD68"/>
<dbReference type="InterPro" id="IPR005762">
    <property type="entry name" value="MurD"/>
</dbReference>
<keyword evidence="8 9" id="KW-0131">Cell cycle</keyword>
<comment type="pathway">
    <text evidence="2 9 10">Cell wall biogenesis; peptidoglycan biosynthesis.</text>
</comment>
<dbReference type="GO" id="GO:0071555">
    <property type="term" value="P:cell wall organization"/>
    <property type="evidence" value="ECO:0007669"/>
    <property type="project" value="UniProtKB-KW"/>
</dbReference>
<evidence type="ECO:0000256" key="5">
    <source>
        <dbReference type="ARBA" id="ARBA00022618"/>
    </source>
</evidence>
<comment type="similarity">
    <text evidence="9">Belongs to the MurCDEF family.</text>
</comment>
<dbReference type="SUPFAM" id="SSF53244">
    <property type="entry name" value="MurD-like peptide ligases, peptide-binding domain"/>
    <property type="match status" value="1"/>
</dbReference>
<proteinExistence type="inferred from homology"/>
<dbReference type="EMBL" id="ATHI01000005">
    <property type="protein sequence ID" value="EPR35132.1"/>
    <property type="molecule type" value="Genomic_DNA"/>
</dbReference>
<keyword evidence="14" id="KW-1185">Reference proteome</keyword>
<dbReference type="Gene3D" id="3.40.1190.10">
    <property type="entry name" value="Mur-like, catalytic domain"/>
    <property type="match status" value="1"/>
</dbReference>
<feature type="domain" description="Mur ligase central" evidence="12">
    <location>
        <begin position="118"/>
        <end position="231"/>
    </location>
</feature>
<dbReference type="EC" id="6.3.2.9" evidence="9 10"/>
<dbReference type="Proteomes" id="UP000014975">
    <property type="component" value="Unassembled WGS sequence"/>
</dbReference>
<dbReference type="eggNOG" id="COG0771">
    <property type="taxonomic scope" value="Bacteria"/>
</dbReference>
<dbReference type="RefSeq" id="WP_020886381.1">
    <property type="nucleotide sequence ID" value="NZ_ATHI01000005.1"/>
</dbReference>
<dbReference type="GO" id="GO:0005737">
    <property type="term" value="C:cytoplasm"/>
    <property type="evidence" value="ECO:0007669"/>
    <property type="project" value="UniProtKB-SubCell"/>
</dbReference>
<dbReference type="SUPFAM" id="SSF51984">
    <property type="entry name" value="MurCD N-terminal domain"/>
    <property type="match status" value="1"/>
</dbReference>
<evidence type="ECO:0000313" key="14">
    <source>
        <dbReference type="Proteomes" id="UP000014975"/>
    </source>
</evidence>
<evidence type="ECO:0000256" key="9">
    <source>
        <dbReference type="HAMAP-Rule" id="MF_00639"/>
    </source>
</evidence>
<comment type="subcellular location">
    <subcellularLocation>
        <location evidence="1 9 10">Cytoplasm</location>
    </subcellularLocation>
</comment>
<keyword evidence="5 9" id="KW-0132">Cell division</keyword>
<dbReference type="InterPro" id="IPR036615">
    <property type="entry name" value="Mur_ligase_C_dom_sf"/>
</dbReference>
<keyword evidence="7 9" id="KW-0067">ATP-binding</keyword>
<dbReference type="GO" id="GO:0008360">
    <property type="term" value="P:regulation of cell shape"/>
    <property type="evidence" value="ECO:0007669"/>
    <property type="project" value="UniProtKB-KW"/>
</dbReference>
<evidence type="ECO:0000256" key="10">
    <source>
        <dbReference type="RuleBase" id="RU003664"/>
    </source>
</evidence>
<dbReference type="Gene3D" id="3.90.190.20">
    <property type="entry name" value="Mur ligase, C-terminal domain"/>
    <property type="match status" value="1"/>
</dbReference>
<evidence type="ECO:0000256" key="7">
    <source>
        <dbReference type="ARBA" id="ARBA00022840"/>
    </source>
</evidence>
<dbReference type="PANTHER" id="PTHR43692:SF1">
    <property type="entry name" value="UDP-N-ACETYLMURAMOYLALANINE--D-GLUTAMATE LIGASE"/>
    <property type="match status" value="1"/>
</dbReference>
<comment type="caution">
    <text evidence="13">The sequence shown here is derived from an EMBL/GenBank/DDBJ whole genome shotgun (WGS) entry which is preliminary data.</text>
</comment>
<dbReference type="Pfam" id="PF08245">
    <property type="entry name" value="Mur_ligase_M"/>
    <property type="match status" value="1"/>
</dbReference>
<evidence type="ECO:0000259" key="11">
    <source>
        <dbReference type="Pfam" id="PF02875"/>
    </source>
</evidence>
<evidence type="ECO:0000259" key="12">
    <source>
        <dbReference type="Pfam" id="PF08245"/>
    </source>
</evidence>
<protein>
    <recommendedName>
        <fullName evidence="9 10">UDP-N-acetylmuramoylalanine--D-glutamate ligase</fullName>
        <ecNumber evidence="9 10">6.3.2.9</ecNumber>
    </recommendedName>
    <alternativeName>
        <fullName evidence="9">D-glutamic acid-adding enzyme</fullName>
    </alternativeName>
    <alternativeName>
        <fullName evidence="9">UDP-N-acetylmuramoyl-L-alanyl-D-glutamate synthetase</fullName>
    </alternativeName>
</protein>
<dbReference type="InterPro" id="IPR013221">
    <property type="entry name" value="Mur_ligase_cen"/>
</dbReference>
<dbReference type="Pfam" id="PF21799">
    <property type="entry name" value="MurD-like_N"/>
    <property type="match status" value="1"/>
</dbReference>
<dbReference type="HAMAP" id="MF_00639">
    <property type="entry name" value="MurD"/>
    <property type="match status" value="1"/>
</dbReference>
<dbReference type="PROSITE" id="PS01011">
    <property type="entry name" value="FOLYLPOLYGLU_SYNT_1"/>
    <property type="match status" value="1"/>
</dbReference>
<dbReference type="Gene3D" id="3.40.50.720">
    <property type="entry name" value="NAD(P)-binding Rossmann-like Domain"/>
    <property type="match status" value="1"/>
</dbReference>
<dbReference type="GO" id="GO:0005524">
    <property type="term" value="F:ATP binding"/>
    <property type="evidence" value="ECO:0007669"/>
    <property type="project" value="UniProtKB-UniRule"/>
</dbReference>
<dbReference type="UniPathway" id="UPA00219"/>
<evidence type="ECO:0000256" key="1">
    <source>
        <dbReference type="ARBA" id="ARBA00004496"/>
    </source>
</evidence>
<dbReference type="SUPFAM" id="SSF53623">
    <property type="entry name" value="MurD-like peptide ligases, catalytic domain"/>
    <property type="match status" value="1"/>
</dbReference>
<dbReference type="Pfam" id="PF02875">
    <property type="entry name" value="Mur_ligase_C"/>
    <property type="match status" value="1"/>
</dbReference>
<comment type="function">
    <text evidence="9 10">Cell wall formation. Catalyzes the addition of glutamate to the nucleotide precursor UDP-N-acetylmuramoyl-L-alanine (UMA).</text>
</comment>
<comment type="catalytic activity">
    <reaction evidence="9 10">
        <text>UDP-N-acetyl-alpha-D-muramoyl-L-alanine + D-glutamate + ATP = UDP-N-acetyl-alpha-D-muramoyl-L-alanyl-D-glutamate + ADP + phosphate + H(+)</text>
        <dbReference type="Rhea" id="RHEA:16429"/>
        <dbReference type="ChEBI" id="CHEBI:15378"/>
        <dbReference type="ChEBI" id="CHEBI:29986"/>
        <dbReference type="ChEBI" id="CHEBI:30616"/>
        <dbReference type="ChEBI" id="CHEBI:43474"/>
        <dbReference type="ChEBI" id="CHEBI:83898"/>
        <dbReference type="ChEBI" id="CHEBI:83900"/>
        <dbReference type="ChEBI" id="CHEBI:456216"/>
        <dbReference type="EC" id="6.3.2.9"/>
    </reaction>
</comment>
<dbReference type="GO" id="GO:0004326">
    <property type="term" value="F:tetrahydrofolylpolyglutamate synthase activity"/>
    <property type="evidence" value="ECO:0007669"/>
    <property type="project" value="InterPro"/>
</dbReference>
<accession>S7TD68</accession>
<dbReference type="NCBIfam" id="TIGR01087">
    <property type="entry name" value="murD"/>
    <property type="match status" value="1"/>
</dbReference>
<evidence type="ECO:0000256" key="2">
    <source>
        <dbReference type="ARBA" id="ARBA00004752"/>
    </source>
</evidence>
<dbReference type="GO" id="GO:0009252">
    <property type="term" value="P:peptidoglycan biosynthetic process"/>
    <property type="evidence" value="ECO:0007669"/>
    <property type="project" value="UniProtKB-UniRule"/>
</dbReference>
<feature type="domain" description="Mur ligase C-terminal" evidence="11">
    <location>
        <begin position="297"/>
        <end position="407"/>
    </location>
</feature>
<dbReference type="InterPro" id="IPR018109">
    <property type="entry name" value="Folylpolyglutamate_synth_CS"/>
</dbReference>
<evidence type="ECO:0000256" key="8">
    <source>
        <dbReference type="ARBA" id="ARBA00023306"/>
    </source>
</evidence>
<name>S7TD68_9BACT</name>
<evidence type="ECO:0000256" key="6">
    <source>
        <dbReference type="ARBA" id="ARBA00022741"/>
    </source>
</evidence>
<evidence type="ECO:0000256" key="4">
    <source>
        <dbReference type="ARBA" id="ARBA00022598"/>
    </source>
</evidence>
<dbReference type="InterPro" id="IPR004101">
    <property type="entry name" value="Mur_ligase_C"/>
</dbReference>
<keyword evidence="9 10" id="KW-0133">Cell shape</keyword>
<keyword evidence="9 10" id="KW-0961">Cell wall biogenesis/degradation</keyword>
<dbReference type="GO" id="GO:0008764">
    <property type="term" value="F:UDP-N-acetylmuramoylalanine-D-glutamate ligase activity"/>
    <property type="evidence" value="ECO:0007669"/>
    <property type="project" value="UniProtKB-UniRule"/>
</dbReference>
<evidence type="ECO:0000256" key="3">
    <source>
        <dbReference type="ARBA" id="ARBA00022490"/>
    </source>
</evidence>
<keyword evidence="4 9" id="KW-0436">Ligase</keyword>
<feature type="binding site" evidence="9">
    <location>
        <begin position="120"/>
        <end position="126"/>
    </location>
    <ligand>
        <name>ATP</name>
        <dbReference type="ChEBI" id="CHEBI:30616"/>
    </ligand>
</feature>
<evidence type="ECO:0000313" key="13">
    <source>
        <dbReference type="EMBL" id="EPR35132.1"/>
    </source>
</evidence>
<organism evidence="13 14">
    <name type="scientific">Alkalidesulfovibrio alkalitolerans DSM 16529</name>
    <dbReference type="NCBI Taxonomy" id="1121439"/>
    <lineage>
        <taxon>Bacteria</taxon>
        <taxon>Pseudomonadati</taxon>
        <taxon>Thermodesulfobacteriota</taxon>
        <taxon>Desulfovibrionia</taxon>
        <taxon>Desulfovibrionales</taxon>
        <taxon>Desulfovibrionaceae</taxon>
        <taxon>Alkalidesulfovibrio</taxon>
    </lineage>
</organism>
<reference evidence="13 14" key="1">
    <citation type="journal article" date="2013" name="Genome Announc.">
        <title>Draft genome sequences for three mercury-methylating, sulfate-reducing bacteria.</title>
        <authorList>
            <person name="Brown S.D."/>
            <person name="Hurt R.A.Jr."/>
            <person name="Gilmour C.C."/>
            <person name="Elias D.A."/>
        </authorList>
    </citation>
    <scope>NUCLEOTIDE SEQUENCE [LARGE SCALE GENOMIC DNA]</scope>
    <source>
        <strain evidence="13 14">DSM 16529</strain>
    </source>
</reference>
<dbReference type="OrthoDB" id="9809796at2"/>
<sequence length="433" mass="46558">MRELIHSGQLAGHKAVVVGAGASGRAAARLLLALGATVRLLDSAEPGEAVKAFVEETGVAFESGAHTREQFAGADMVVLSPGIARASLGEVLADVPEQKIMAEIELASWFLSEPVIAVTGTNGKTTTVSLVARMLEEAGKKVFLGGNIGTPPSTYLLEGVNGEKADVVVLEVSSFQLQNCRSFRPRVAVLLNFSPNHLDWHADMEEYLQAKLRIFARQDAGDLAVVPLEMKDELEGREFTRAARVYFVPTERFSAVSRLIGPHNKANMEAAWLAVRPFGVTEEQARAAVAAFSPKPHRLEAVAEVNGRLFVNDSKATTFEAVAAALRSFDRPVRLLAGGKYKGGDPALLVPLLREHAASVALFGASREIFEPAWKGVVPLTWHATLEEAVRKAFADSAEGDVILLSPGTSSFDLYTDYTARGRDFARVAKELA</sequence>
<keyword evidence="9 10" id="KW-0573">Peptidoglycan synthesis</keyword>
<dbReference type="PATRIC" id="fig|1121439.3.peg.892"/>
<dbReference type="GO" id="GO:0051301">
    <property type="term" value="P:cell division"/>
    <property type="evidence" value="ECO:0007669"/>
    <property type="project" value="UniProtKB-KW"/>
</dbReference>
<dbReference type="InterPro" id="IPR036565">
    <property type="entry name" value="Mur-like_cat_sf"/>
</dbReference>
<dbReference type="STRING" id="1121439.dsat_2495"/>
<keyword evidence="6 9" id="KW-0547">Nucleotide-binding</keyword>
<dbReference type="PANTHER" id="PTHR43692">
    <property type="entry name" value="UDP-N-ACETYLMURAMOYLALANINE--D-GLUTAMATE LIGASE"/>
    <property type="match status" value="1"/>
</dbReference>